<keyword evidence="2" id="KW-0067">ATP-binding</keyword>
<keyword evidence="2" id="KW-0347">Helicase</keyword>
<sequence length="221" mass="24510">MTFEYAGTLGLFDLDYRDPVGARTDYHSNWGSDHLDALSRYDGLRRIRLTSLGAYALGRTDTFTPAEELAEISQLMVLPNLDIVVPRGITQTERLTLAAFATQTADHTWNVSPASLTAALGAGCDLTEFTAYLHRRAEHELPSALITLIEDVRRRGAQLIDRGHLRVIECADPATAMLIVGDRRLRPLCHLLGDRFLAVQPEHESKFRTALLKLGFGLPAE</sequence>
<comment type="caution">
    <text evidence="2">The sequence shown here is derived from an EMBL/GenBank/DDBJ whole genome shotgun (WGS) entry which is preliminary data.</text>
</comment>
<dbReference type="InterPro" id="IPR032830">
    <property type="entry name" value="XPB/Ssl2_N"/>
</dbReference>
<proteinExistence type="predicted"/>
<keyword evidence="2" id="KW-0547">Nucleotide-binding</keyword>
<dbReference type="EMBL" id="JAKJLQ010000001">
    <property type="protein sequence ID" value="MDF6099551.1"/>
    <property type="molecule type" value="Genomic_DNA"/>
</dbReference>
<name>A0ABT6BNU7_9ACTN</name>
<feature type="domain" description="Helicase XPB/Ssl2 N-terminal" evidence="1">
    <location>
        <begin position="75"/>
        <end position="188"/>
    </location>
</feature>
<evidence type="ECO:0000259" key="1">
    <source>
        <dbReference type="Pfam" id="PF13625"/>
    </source>
</evidence>
<dbReference type="GO" id="GO:0004386">
    <property type="term" value="F:helicase activity"/>
    <property type="evidence" value="ECO:0007669"/>
    <property type="project" value="UniProtKB-KW"/>
</dbReference>
<accession>A0ABT6BNU7</accession>
<dbReference type="Proteomes" id="UP001152308">
    <property type="component" value="Unassembled WGS sequence"/>
</dbReference>
<gene>
    <name evidence="2" type="ORF">L2299_00605</name>
</gene>
<dbReference type="RefSeq" id="WP_277242436.1">
    <property type="nucleotide sequence ID" value="NZ_JAKJLQ010000001.1"/>
</dbReference>
<organism evidence="2 3">
    <name type="scientific">Gordonia hongkongensis</name>
    <dbReference type="NCBI Taxonomy" id="1701090"/>
    <lineage>
        <taxon>Bacteria</taxon>
        <taxon>Bacillati</taxon>
        <taxon>Actinomycetota</taxon>
        <taxon>Actinomycetes</taxon>
        <taxon>Mycobacteriales</taxon>
        <taxon>Gordoniaceae</taxon>
        <taxon>Gordonia</taxon>
    </lineage>
</organism>
<evidence type="ECO:0000313" key="2">
    <source>
        <dbReference type="EMBL" id="MDF6099551.1"/>
    </source>
</evidence>
<reference evidence="2" key="2">
    <citation type="submission" date="2022-01" db="EMBL/GenBank/DDBJ databases">
        <authorList>
            <person name="Sanchez-Suarez J."/>
            <person name="Villamil L."/>
            <person name="Diaz L.E."/>
        </authorList>
    </citation>
    <scope>NUCLEOTIDE SEQUENCE</scope>
    <source>
        <strain evidence="2">EUFUS-Z928</strain>
    </source>
</reference>
<keyword evidence="3" id="KW-1185">Reference proteome</keyword>
<keyword evidence="2" id="KW-0378">Hydrolase</keyword>
<dbReference type="Pfam" id="PF13625">
    <property type="entry name" value="Helicase_C_3"/>
    <property type="match status" value="1"/>
</dbReference>
<evidence type="ECO:0000313" key="3">
    <source>
        <dbReference type="Proteomes" id="UP001152308"/>
    </source>
</evidence>
<reference evidence="2" key="1">
    <citation type="journal article" date="2022" name="Data Brief">
        <title>Draft genome sequence data of Gordonia hongkongensis strain EUFUS-Z928 isolated from the octocoral Eunicea fusca.</title>
        <authorList>
            <person name="Sanchez-Suarez J."/>
            <person name="Diaz L."/>
            <person name="Melo-Bolivar J."/>
            <person name="Villamil L."/>
        </authorList>
    </citation>
    <scope>NUCLEOTIDE SEQUENCE</scope>
    <source>
        <strain evidence="2">EUFUS-Z928</strain>
    </source>
</reference>
<protein>
    <submittedName>
        <fullName evidence="2">Helicase-associated domain-containing protein</fullName>
    </submittedName>
</protein>